<dbReference type="InterPro" id="IPR025452">
    <property type="entry name" value="DUF4218"/>
</dbReference>
<feature type="domain" description="DUF4218" evidence="1">
    <location>
        <begin position="55"/>
        <end position="98"/>
    </location>
</feature>
<reference evidence="2 3" key="1">
    <citation type="submission" date="2019-08" db="EMBL/GenBank/DDBJ databases">
        <title>Draft genome sequences of two oriental melons (Cucumis melo L. var makuwa).</title>
        <authorList>
            <person name="Kwon S.-Y."/>
        </authorList>
    </citation>
    <scope>NUCLEOTIDE SEQUENCE [LARGE SCALE GENOMIC DNA]</scope>
    <source>
        <strain evidence="3">cv. Chang Bougi</strain>
        <tissue evidence="2">Leaf</tissue>
    </source>
</reference>
<dbReference type="PANTHER" id="PTHR48451">
    <property type="entry name" value="DUF4218 DOMAIN-CONTAINING PROTEIN"/>
    <property type="match status" value="1"/>
</dbReference>
<sequence>MSLLILDPRSLGREIDVYVQPLIEELRELWTFGGGVQMGIRHVPYAWVIDRYSRYEYVRNKARSKGSIVKAYVINESSTFCSCYLSGIKTRFTRDERNNDTILDDILIGEFEIFKQKVQPLGASHLHTLEHKEKRLFHWYILNNVDEISEYRKLHVPNLNVLDIVVSHRVDEHIEDDTLCRTGVDPTIIERGCTTLSFLSGFNKTNAMFLEFAEDLDNLPSKRIVDGRQFGHVQSRFLELECYGDRRVCAKDISLCCLKWANVGREYIEVVKADLQNQAIDRFVEHQMLNTFKEFKGNCHRYFKKYSDPEEARANPPHLLVGRDED</sequence>
<dbReference type="Pfam" id="PF13960">
    <property type="entry name" value="DUF4218"/>
    <property type="match status" value="1"/>
</dbReference>
<organism evidence="2 3">
    <name type="scientific">Cucumis melo var. makuwa</name>
    <name type="common">Oriental melon</name>
    <dbReference type="NCBI Taxonomy" id="1194695"/>
    <lineage>
        <taxon>Eukaryota</taxon>
        <taxon>Viridiplantae</taxon>
        <taxon>Streptophyta</taxon>
        <taxon>Embryophyta</taxon>
        <taxon>Tracheophyta</taxon>
        <taxon>Spermatophyta</taxon>
        <taxon>Magnoliopsida</taxon>
        <taxon>eudicotyledons</taxon>
        <taxon>Gunneridae</taxon>
        <taxon>Pentapetalae</taxon>
        <taxon>rosids</taxon>
        <taxon>fabids</taxon>
        <taxon>Cucurbitales</taxon>
        <taxon>Cucurbitaceae</taxon>
        <taxon>Benincaseae</taxon>
        <taxon>Cucumis</taxon>
    </lineage>
</organism>
<evidence type="ECO:0000313" key="2">
    <source>
        <dbReference type="EMBL" id="TYK31654.1"/>
    </source>
</evidence>
<dbReference type="EMBL" id="SSTD01000026">
    <property type="protein sequence ID" value="TYK31654.1"/>
    <property type="molecule type" value="Genomic_DNA"/>
</dbReference>
<dbReference type="PANTHER" id="PTHR48451:SF1">
    <property type="entry name" value="DUF4218 DOMAIN-CONTAINING PROTEIN"/>
    <property type="match status" value="1"/>
</dbReference>
<name>A0A5D3E6P2_CUCMM</name>
<dbReference type="Proteomes" id="UP000321947">
    <property type="component" value="Unassembled WGS sequence"/>
</dbReference>
<proteinExistence type="predicted"/>
<protein>
    <submittedName>
        <fullName evidence="2">CACTA en-spm transposon protein</fullName>
    </submittedName>
</protein>
<gene>
    <name evidence="2" type="ORF">E5676_scaffold398G00040</name>
</gene>
<evidence type="ECO:0000313" key="3">
    <source>
        <dbReference type="Proteomes" id="UP000321947"/>
    </source>
</evidence>
<comment type="caution">
    <text evidence="2">The sequence shown here is derived from an EMBL/GenBank/DDBJ whole genome shotgun (WGS) entry which is preliminary data.</text>
</comment>
<dbReference type="AlphaFoldDB" id="A0A5D3E6P2"/>
<accession>A0A5D3E6P2</accession>
<evidence type="ECO:0000259" key="1">
    <source>
        <dbReference type="Pfam" id="PF13960"/>
    </source>
</evidence>